<dbReference type="GO" id="GO:0004843">
    <property type="term" value="F:cysteine-type deubiquitinase activity"/>
    <property type="evidence" value="ECO:0007669"/>
    <property type="project" value="InterPro"/>
</dbReference>
<dbReference type="STRING" id="1661398.A0A482V8U2"/>
<dbReference type="InterPro" id="IPR018200">
    <property type="entry name" value="USP_CS"/>
</dbReference>
<evidence type="ECO:0000256" key="1">
    <source>
        <dbReference type="ARBA" id="ARBA00009085"/>
    </source>
</evidence>
<dbReference type="CDD" id="cd02662">
    <property type="entry name" value="Peptidase_C19F"/>
    <property type="match status" value="1"/>
</dbReference>
<evidence type="ECO:0000313" key="3">
    <source>
        <dbReference type="EMBL" id="RZB39558.1"/>
    </source>
</evidence>
<dbReference type="Proteomes" id="UP000292052">
    <property type="component" value="Unassembled WGS sequence"/>
</dbReference>
<comment type="caution">
    <text evidence="3">The sequence shown here is derived from an EMBL/GenBank/DDBJ whole genome shotgun (WGS) entry which is preliminary data.</text>
</comment>
<dbReference type="InterPro" id="IPR050164">
    <property type="entry name" value="Peptidase_C19"/>
</dbReference>
<dbReference type="InterPro" id="IPR028889">
    <property type="entry name" value="USP"/>
</dbReference>
<comment type="similarity">
    <text evidence="1">Belongs to the peptidase C19 family.</text>
</comment>
<dbReference type="EMBL" id="QDEB01127401">
    <property type="protein sequence ID" value="RZB39558.1"/>
    <property type="molecule type" value="Genomic_DNA"/>
</dbReference>
<dbReference type="GO" id="GO:0016579">
    <property type="term" value="P:protein deubiquitination"/>
    <property type="evidence" value="ECO:0007669"/>
    <property type="project" value="InterPro"/>
</dbReference>
<evidence type="ECO:0000313" key="4">
    <source>
        <dbReference type="Proteomes" id="UP000292052"/>
    </source>
</evidence>
<dbReference type="GO" id="GO:0005829">
    <property type="term" value="C:cytosol"/>
    <property type="evidence" value="ECO:0007669"/>
    <property type="project" value="TreeGrafter"/>
</dbReference>
<evidence type="ECO:0000259" key="2">
    <source>
        <dbReference type="PROSITE" id="PS50235"/>
    </source>
</evidence>
<dbReference type="InterPro" id="IPR001394">
    <property type="entry name" value="Peptidase_C19_UCH"/>
</dbReference>
<protein>
    <submittedName>
        <fullName evidence="3">Ubiquitin carboxyl-terminal hydrolase 30</fullName>
    </submittedName>
</protein>
<dbReference type="SUPFAM" id="SSF54001">
    <property type="entry name" value="Cysteine proteinases"/>
    <property type="match status" value="1"/>
</dbReference>
<feature type="domain" description="USP" evidence="2">
    <location>
        <begin position="38"/>
        <end position="439"/>
    </location>
</feature>
<dbReference type="PANTHER" id="PTHR24006:SF781">
    <property type="entry name" value="LD34905P"/>
    <property type="match status" value="1"/>
</dbReference>
<reference evidence="3 4" key="1">
    <citation type="submission" date="2017-03" db="EMBL/GenBank/DDBJ databases">
        <title>Genome of the blue death feigning beetle - Asbolus verrucosus.</title>
        <authorList>
            <person name="Rider S.D."/>
        </authorList>
    </citation>
    <scope>NUCLEOTIDE SEQUENCE [LARGE SCALE GENOMIC DNA]</scope>
    <source>
        <strain evidence="3">Butters</strain>
        <tissue evidence="3">Head and leg muscle</tissue>
    </source>
</reference>
<dbReference type="PROSITE" id="PS00973">
    <property type="entry name" value="USP_2"/>
    <property type="match status" value="1"/>
</dbReference>
<accession>A0A482V8U2</accession>
<proteinExistence type="inferred from homology"/>
<gene>
    <name evidence="3" type="ORF">BDFB_008501</name>
</gene>
<dbReference type="PROSITE" id="PS50235">
    <property type="entry name" value="USP_3"/>
    <property type="match status" value="1"/>
</dbReference>
<organism evidence="3 4">
    <name type="scientific">Asbolus verrucosus</name>
    <name type="common">Desert ironclad beetle</name>
    <dbReference type="NCBI Taxonomy" id="1661398"/>
    <lineage>
        <taxon>Eukaryota</taxon>
        <taxon>Metazoa</taxon>
        <taxon>Ecdysozoa</taxon>
        <taxon>Arthropoda</taxon>
        <taxon>Hexapoda</taxon>
        <taxon>Insecta</taxon>
        <taxon>Pterygota</taxon>
        <taxon>Neoptera</taxon>
        <taxon>Endopterygota</taxon>
        <taxon>Coleoptera</taxon>
        <taxon>Polyphaga</taxon>
        <taxon>Cucujiformia</taxon>
        <taxon>Tenebrionidae</taxon>
        <taxon>Pimeliinae</taxon>
        <taxon>Asbolus</taxon>
    </lineage>
</organism>
<dbReference type="PANTHER" id="PTHR24006">
    <property type="entry name" value="UBIQUITIN CARBOXYL-TERMINAL HYDROLASE"/>
    <property type="match status" value="1"/>
</dbReference>
<dbReference type="InterPro" id="IPR038765">
    <property type="entry name" value="Papain-like_cys_pep_sf"/>
</dbReference>
<dbReference type="GO" id="GO:0005634">
    <property type="term" value="C:nucleus"/>
    <property type="evidence" value="ECO:0007669"/>
    <property type="project" value="TreeGrafter"/>
</dbReference>
<sequence>MESERILVAAGLTAAAVVGAFVFWGPATATGSGRGRLAGLVNLGKTCFLNAVLHALAACPHFIAWLEKDRFVKETSLRGTLTTVLSVVNGTNKSVKETYAPAAVINALKRLGWVIPAGEQDAHELLNVLLTTLDEETHKISRKAGCLSDALGMNELETTESEEEPEFNTLGSTQQFELERDGDQTESLDIEVLSGFANVRASTTAHFASVYWNSHQSVEVYRIVRYDKFESLSLALPSGAGDLGWGRHKLHQLLTNFVTPEVVPDVQCEGCNSGRDPALTPVLSKQIKILNFGKLPVCLCIHISRNTWQPGGISKRQDYVQFPMRLSLAAYTFIQAHYQRKLTNSVYTSTSEGGSPLSSSMPMSWGVGSLSEMANEFRNVYQLAAVVVHTGDAHSGHFITYRRGHHNTKWYYTSDVEIREVMVDEVLQSTAYMLFYEKTSNMSGF</sequence>
<keyword evidence="4" id="KW-1185">Reference proteome</keyword>
<keyword evidence="3" id="KW-0378">Hydrolase</keyword>
<dbReference type="Gene3D" id="3.90.70.10">
    <property type="entry name" value="Cysteine proteinases"/>
    <property type="match status" value="1"/>
</dbReference>
<dbReference type="OrthoDB" id="2248014at2759"/>
<dbReference type="AlphaFoldDB" id="A0A482V8U2"/>
<name>A0A482V8U2_ASBVE</name>
<dbReference type="Pfam" id="PF00443">
    <property type="entry name" value="UCH"/>
    <property type="match status" value="1"/>
</dbReference>